<keyword evidence="3" id="KW-1185">Reference proteome</keyword>
<keyword evidence="1" id="KW-0812">Transmembrane</keyword>
<gene>
    <name evidence="2" type="ORF">H8R10_01040</name>
</gene>
<dbReference type="EMBL" id="JACRUO010000001">
    <property type="protein sequence ID" value="MBD3688828.1"/>
    <property type="molecule type" value="Genomic_DNA"/>
</dbReference>
<dbReference type="Pfam" id="PF11361">
    <property type="entry name" value="DUF3159"/>
    <property type="match status" value="1"/>
</dbReference>
<evidence type="ECO:0000313" key="3">
    <source>
        <dbReference type="Proteomes" id="UP000627538"/>
    </source>
</evidence>
<dbReference type="RefSeq" id="WP_191070924.1">
    <property type="nucleotide sequence ID" value="NZ_JACRUO010000001.1"/>
</dbReference>
<protein>
    <submittedName>
        <fullName evidence="2">DUF3159 domain-containing protein</fullName>
    </submittedName>
</protein>
<dbReference type="Proteomes" id="UP000627538">
    <property type="component" value="Unassembled WGS sequence"/>
</dbReference>
<dbReference type="AlphaFoldDB" id="A0A8I0G9S6"/>
<comment type="caution">
    <text evidence="2">The sequence shown here is derived from an EMBL/GenBank/DDBJ whole genome shotgun (WGS) entry which is preliminary data.</text>
</comment>
<sequence length="225" mass="23637">MTSTPSPWASAEADAFSFADAVGGWRGVFESSAPMVVFIVATLLSPRLDIAVVAALACVVVAMVIRLVQRQSLRPLGGGLAGVVIGAVWAWQSGTSANFFAFGLIIDIVYGVLIAASILARRNIVGWAIAIGRGLGPNWRSEHRDFVRRSRWASIIWVGLFALRLAVQGPLYLANMGTALGAAKLAMGLPLFALAAYLTWALLAGHIPAAPASEPADPEAGNSRD</sequence>
<feature type="transmembrane region" description="Helical" evidence="1">
    <location>
        <begin position="152"/>
        <end position="173"/>
    </location>
</feature>
<reference evidence="2 3" key="1">
    <citation type="submission" date="2020-08" db="EMBL/GenBank/DDBJ databases">
        <title>Winkia gen. nov., sp. nov., isolated from faeces of the Anser albifrons in China.</title>
        <authorList>
            <person name="Liu Q."/>
        </authorList>
    </citation>
    <scope>NUCLEOTIDE SEQUENCE [LARGE SCALE GENOMIC DNA]</scope>
    <source>
        <strain evidence="2 3">C62</strain>
    </source>
</reference>
<keyword evidence="1" id="KW-1133">Transmembrane helix</keyword>
<feature type="transmembrane region" description="Helical" evidence="1">
    <location>
        <begin position="99"/>
        <end position="120"/>
    </location>
</feature>
<feature type="transmembrane region" description="Helical" evidence="1">
    <location>
        <begin position="50"/>
        <end position="68"/>
    </location>
</feature>
<feature type="transmembrane region" description="Helical" evidence="1">
    <location>
        <begin position="75"/>
        <end position="93"/>
    </location>
</feature>
<accession>A0A8I0G9S6</accession>
<evidence type="ECO:0000313" key="2">
    <source>
        <dbReference type="EMBL" id="MBD3688828.1"/>
    </source>
</evidence>
<organism evidence="2 3">
    <name type="scientific">Nanchangia anserum</name>
    <dbReference type="NCBI Taxonomy" id="2692125"/>
    <lineage>
        <taxon>Bacteria</taxon>
        <taxon>Bacillati</taxon>
        <taxon>Actinomycetota</taxon>
        <taxon>Actinomycetes</taxon>
        <taxon>Actinomycetales</taxon>
        <taxon>Actinomycetaceae</taxon>
        <taxon>Nanchangia</taxon>
    </lineage>
</organism>
<evidence type="ECO:0000256" key="1">
    <source>
        <dbReference type="SAM" id="Phobius"/>
    </source>
</evidence>
<keyword evidence="1" id="KW-0472">Membrane</keyword>
<name>A0A8I0G9S6_9ACTO</name>
<proteinExistence type="predicted"/>
<feature type="transmembrane region" description="Helical" evidence="1">
    <location>
        <begin position="185"/>
        <end position="203"/>
    </location>
</feature>
<dbReference type="InterPro" id="IPR016566">
    <property type="entry name" value="UCP010219"/>
</dbReference>